<proteinExistence type="predicted"/>
<dbReference type="AlphaFoldDB" id="A0A915KAW9"/>
<keyword evidence="1" id="KW-1185">Reference proteome</keyword>
<evidence type="ECO:0000313" key="2">
    <source>
        <dbReference type="WBParaSite" id="nRc.2.0.1.t35923-RA"/>
    </source>
</evidence>
<protein>
    <submittedName>
        <fullName evidence="2">Uncharacterized protein</fullName>
    </submittedName>
</protein>
<organism evidence="1 2">
    <name type="scientific">Romanomermis culicivorax</name>
    <name type="common">Nematode worm</name>
    <dbReference type="NCBI Taxonomy" id="13658"/>
    <lineage>
        <taxon>Eukaryota</taxon>
        <taxon>Metazoa</taxon>
        <taxon>Ecdysozoa</taxon>
        <taxon>Nematoda</taxon>
        <taxon>Enoplea</taxon>
        <taxon>Dorylaimia</taxon>
        <taxon>Mermithida</taxon>
        <taxon>Mermithoidea</taxon>
        <taxon>Mermithidae</taxon>
        <taxon>Romanomermis</taxon>
    </lineage>
</organism>
<dbReference type="Proteomes" id="UP000887565">
    <property type="component" value="Unplaced"/>
</dbReference>
<name>A0A915KAW9_ROMCU</name>
<evidence type="ECO:0000313" key="1">
    <source>
        <dbReference type="Proteomes" id="UP000887565"/>
    </source>
</evidence>
<dbReference type="WBParaSite" id="nRc.2.0.1.t35923-RA">
    <property type="protein sequence ID" value="nRc.2.0.1.t35923-RA"/>
    <property type="gene ID" value="nRc.2.0.1.g35923"/>
</dbReference>
<sequence>MSQHVCREKCRRVNGAIGLENLGSMASHMAVDFWRGSYSTPPQLHRSRTDDQDDLENTKKHLSMKKRKLAMRQLSLNLIWGRVRNSCDFCFLSQAQQKVVFWGKYEKSGLGAELTGRERAAGTLNSTPNYWS</sequence>
<accession>A0A915KAW9</accession>
<reference evidence="2" key="1">
    <citation type="submission" date="2022-11" db="UniProtKB">
        <authorList>
            <consortium name="WormBaseParasite"/>
        </authorList>
    </citation>
    <scope>IDENTIFICATION</scope>
</reference>